<dbReference type="Proteomes" id="UP000192468">
    <property type="component" value="Unassembled WGS sequence"/>
</dbReference>
<name>A0A1W1XR26_9CLOT</name>
<organism evidence="1 2">
    <name type="scientific">Clostridium acidisoli DSM 12555</name>
    <dbReference type="NCBI Taxonomy" id="1121291"/>
    <lineage>
        <taxon>Bacteria</taxon>
        <taxon>Bacillati</taxon>
        <taxon>Bacillota</taxon>
        <taxon>Clostridia</taxon>
        <taxon>Eubacteriales</taxon>
        <taxon>Clostridiaceae</taxon>
        <taxon>Clostridium</taxon>
    </lineage>
</organism>
<accession>A0A1W1XR26</accession>
<dbReference type="AlphaFoldDB" id="A0A1W1XR26"/>
<dbReference type="STRING" id="1121291.SAMN02745134_02790"/>
<gene>
    <name evidence="1" type="ORF">SAMN02745134_02790</name>
</gene>
<sequence length="87" mass="9929">MKGILSRFDKMLSERITREQQKRLLHMLISKIIINKDRDIESININNNLIIYLNNGGEPSPDGSGAPFSVVPRRILMINPVNIKICI</sequence>
<reference evidence="1 2" key="1">
    <citation type="submission" date="2017-04" db="EMBL/GenBank/DDBJ databases">
        <authorList>
            <person name="Afonso C.L."/>
            <person name="Miller P.J."/>
            <person name="Scott M.A."/>
            <person name="Spackman E."/>
            <person name="Goraichik I."/>
            <person name="Dimitrov K.M."/>
            <person name="Suarez D.L."/>
            <person name="Swayne D.E."/>
        </authorList>
    </citation>
    <scope>NUCLEOTIDE SEQUENCE [LARGE SCALE GENOMIC DNA]</scope>
    <source>
        <strain evidence="1 2">DSM 12555</strain>
    </source>
</reference>
<evidence type="ECO:0000313" key="1">
    <source>
        <dbReference type="EMBL" id="SMC26337.1"/>
    </source>
</evidence>
<protein>
    <submittedName>
        <fullName evidence="1">Site-specific DNA recombinase</fullName>
    </submittedName>
</protein>
<evidence type="ECO:0000313" key="2">
    <source>
        <dbReference type="Proteomes" id="UP000192468"/>
    </source>
</evidence>
<dbReference type="EMBL" id="FWXH01000012">
    <property type="protein sequence ID" value="SMC26337.1"/>
    <property type="molecule type" value="Genomic_DNA"/>
</dbReference>
<keyword evidence="2" id="KW-1185">Reference proteome</keyword>
<dbReference type="RefSeq" id="WP_242950561.1">
    <property type="nucleotide sequence ID" value="NZ_FWXH01000012.1"/>
</dbReference>
<proteinExistence type="predicted"/>